<feature type="compositionally biased region" description="Basic residues" evidence="2">
    <location>
        <begin position="311"/>
        <end position="321"/>
    </location>
</feature>
<evidence type="ECO:0000256" key="2">
    <source>
        <dbReference type="SAM" id="MobiDB-lite"/>
    </source>
</evidence>
<dbReference type="KEGG" id="gsh:117359289"/>
<feature type="region of interest" description="Disordered" evidence="2">
    <location>
        <begin position="279"/>
        <end position="337"/>
    </location>
</feature>
<dbReference type="InParanoid" id="A0A6P8QP96"/>
<protein>
    <submittedName>
        <fullName evidence="5">SMC5-SMC6 complex localization factor protein 2 isoform X1</fullName>
    </submittedName>
</protein>
<accession>A0A6P8QP96</accession>
<name>A0A6P8QP96_GEOSA</name>
<dbReference type="OrthoDB" id="6158547at2759"/>
<feature type="region of interest" description="Disordered" evidence="2">
    <location>
        <begin position="534"/>
        <end position="560"/>
    </location>
</feature>
<dbReference type="InterPro" id="IPR044276">
    <property type="entry name" value="CANIN_dom"/>
</dbReference>
<dbReference type="PANTHER" id="PTHR16046:SF9">
    <property type="entry name" value="SMC5-SMC6 COMPLEX LOCALIZATION FACTOR PROTEIN 2"/>
    <property type="match status" value="1"/>
</dbReference>
<feature type="region of interest" description="Disordered" evidence="2">
    <location>
        <begin position="52"/>
        <end position="75"/>
    </location>
</feature>
<dbReference type="CTD" id="55719"/>
<comment type="similarity">
    <text evidence="1">Belongs to the FAM178 family.</text>
</comment>
<dbReference type="FunCoup" id="A0A6P8QP96">
    <property type="interactions" value="1888"/>
</dbReference>
<evidence type="ECO:0000313" key="5">
    <source>
        <dbReference type="RefSeq" id="XP_033797700.1"/>
    </source>
</evidence>
<dbReference type="PANTHER" id="PTHR16046">
    <property type="entry name" value="SMC5-SMC6 COMPLEX LOCALIZATION FACTOR 2"/>
    <property type="match status" value="1"/>
</dbReference>
<evidence type="ECO:0000256" key="1">
    <source>
        <dbReference type="ARBA" id="ARBA00010311"/>
    </source>
</evidence>
<dbReference type="InterPro" id="IPR026161">
    <property type="entry name" value="FAM178"/>
</dbReference>
<evidence type="ECO:0000259" key="3">
    <source>
        <dbReference type="Pfam" id="PF14816"/>
    </source>
</evidence>
<feature type="region of interest" description="Disordered" evidence="2">
    <location>
        <begin position="487"/>
        <end position="519"/>
    </location>
</feature>
<dbReference type="Pfam" id="PF14816">
    <property type="entry name" value="CANIN"/>
    <property type="match status" value="1"/>
</dbReference>
<dbReference type="Proteomes" id="UP000515159">
    <property type="component" value="Chromosome 4"/>
</dbReference>
<feature type="compositionally biased region" description="Low complexity" evidence="2">
    <location>
        <begin position="550"/>
        <end position="560"/>
    </location>
</feature>
<dbReference type="GeneID" id="117359289"/>
<dbReference type="RefSeq" id="XP_033797700.1">
    <property type="nucleotide sequence ID" value="XM_033941809.1"/>
</dbReference>
<dbReference type="AlphaFoldDB" id="A0A6P8QP96"/>
<evidence type="ECO:0000313" key="4">
    <source>
        <dbReference type="Proteomes" id="UP000515159"/>
    </source>
</evidence>
<feature type="compositionally biased region" description="Polar residues" evidence="2">
    <location>
        <begin position="288"/>
        <end position="305"/>
    </location>
</feature>
<feature type="domain" description="Coiled-coil SMC6 And NSE5 INteracting (CANIN)" evidence="3">
    <location>
        <begin position="633"/>
        <end position="995"/>
    </location>
</feature>
<reference evidence="5" key="1">
    <citation type="submission" date="2025-08" db="UniProtKB">
        <authorList>
            <consortium name="RefSeq"/>
        </authorList>
    </citation>
    <scope>IDENTIFICATION</scope>
</reference>
<keyword evidence="4" id="KW-1185">Reference proteome</keyword>
<gene>
    <name evidence="5" type="primary">SLF2</name>
</gene>
<sequence length="1159" mass="131221">MCWMYNPQAVGNQAITNFFKPTQKPDNVLGSPQKGCVNHELVGLPVSGAEQLGKSVKSSSSKSQRKRIPVPSPSRSPIMEAFLKAKIKKQSSSNNFESNCNNCQSSLPLSLEPSQGMKNKIISRLRRDDDRPAKMDSMVSCEYSKNQKIDYKQFEGSRLDSCALLTTPTTDILKGHGRNGIGKNISQHATSMYSLRESYNADYEVQTSMETCQRERRLSSIKQSKLSYNPLEADSASNILSQENGPYLIHRLMQLEATSDGPSPAKQALISQSVESKLFHDKHHKQKGGSSPLTHLNSKGNSGSEGDTHLSLHRKRKRHLMSRNYQSAKRSEEHSSEPYFITSPDILKNKSDFGKNVKKSLGSDILQQVKVADVVTDKCSENQLDCWAHDEGSESCSSLPSSQFLLDSCLKTDSPSADYKENLLEEHLYLSTEVGSKVSLTTYLGRKVINGFAHALSKTCSKPSKETQCMDSFSHDQTATSSHIVGKEISGPVSHKVEDSLQPPESYKEPNMENGSGHGANLIAMTEFSLPAKSNSNLGSLPSEEELSSDSHSSSPTSNFNSYFTKRLRRRLQYSFESEGEKFGYNLDSDEERLKPLEEIMHISRSPAATPESISEVSSQLSYTSTKVLFPAASPVTYVNNLERLLKEKRESERLDELAKELQEDIDQRTRVLSPGEENADESSILTEEYRAFLKKFSVISDAIPDLHPGQEIFHLSDSGKLFSQHTLNLKNYGFNAQTAEEKLLLNLGKAQQLILISQGFINLIYRFAPCPVPILRWLFQIISVQSDCIVSVQILKTLIDVTIINFSTHDSRYKPWTPSLSDIAAVFVNMGVDFKSLFPLQHLQPDFNKEDILAEIQGERETEVVAQSQAFSCIPENNIINIVKFLGFCTAVWPEGYKDHEILLLILLLCKIRLEKQLKQMPLVDFHCLLENLLKNMRDWDAKMPELCLAISKLSTHHHDLLKLVQLVPNSVIRGRHVRKYLSSVIISDLLKENYNVFEESDMQVSQLCKYLVLMKPSALLKKLAAERTAEEKNDISDQTLQELEQEAYYLTYSLLNLVNEVIYSDYRSSQKKYLRTLCHTLEKHVKCDIREDARLLYRTKVKDLVARIYGKWQELLQYIRPDQGKLLHYWEPMPEPQINENLELKTEQTFFNDENQN</sequence>
<organism evidence="4 5">
    <name type="scientific">Geotrypetes seraphini</name>
    <name type="common">Gaboon caecilian</name>
    <name type="synonym">Caecilia seraphini</name>
    <dbReference type="NCBI Taxonomy" id="260995"/>
    <lineage>
        <taxon>Eukaryota</taxon>
        <taxon>Metazoa</taxon>
        <taxon>Chordata</taxon>
        <taxon>Craniata</taxon>
        <taxon>Vertebrata</taxon>
        <taxon>Euteleostomi</taxon>
        <taxon>Amphibia</taxon>
        <taxon>Gymnophiona</taxon>
        <taxon>Geotrypetes</taxon>
    </lineage>
</organism>
<proteinExistence type="inferred from homology"/>